<dbReference type="Proteomes" id="UP000267352">
    <property type="component" value="Segment"/>
</dbReference>
<organism evidence="1">
    <name type="scientific">White spot syndrome virus</name>
    <dbReference type="NCBI Taxonomy" id="342409"/>
    <lineage>
        <taxon>Viruses</taxon>
        <taxon>Viruses incertae sedis</taxon>
        <taxon>Naldaviricetes</taxon>
        <taxon>Nimaviridae</taxon>
        <taxon>Whispovirus</taxon>
    </lineage>
</organism>
<reference evidence="1" key="2">
    <citation type="journal article" date="2018" name="Genome Announc.">
        <title>First Report of a Complete Genome Sequence of White spot syndrome virus from India.</title>
        <authorList>
            <person name="Vinaya Kumar K."/>
            <person name="Shekhar M.S."/>
            <person name="Otta S.K."/>
            <person name="Karthic K."/>
            <person name="Ashok Kumar J."/>
            <person name="Gopikrishna G."/>
            <person name="Vijayan K.K."/>
        </authorList>
    </citation>
    <scope>NUCLEOTIDE SEQUENCE</scope>
    <source>
        <strain evidence="1">IN_AP4RU</strain>
    </source>
</reference>
<evidence type="ECO:0000313" key="1">
    <source>
        <dbReference type="EMBL" id="AUO15047.1"/>
    </source>
</evidence>
<sequence>MARQIGLDDSVDLMAEMLFGGDKLLAQEVLKRVKDAQDRKLVKSLLPLNYNHDTNTIIFLFESLRFAQKPVAGMSVSEIKTLLEVWSFLPLQVLCGIILMKDFWTIV</sequence>
<dbReference type="EMBL" id="MG702567">
    <property type="protein sequence ID" value="AUO15047.1"/>
    <property type="molecule type" value="Genomic_DNA"/>
</dbReference>
<accession>A0A2I6SBV0</accession>
<proteinExistence type="predicted"/>
<protein>
    <submittedName>
        <fullName evidence="1">WSSV224</fullName>
    </submittedName>
</protein>
<reference evidence="1" key="1">
    <citation type="submission" date="2017-12" db="EMBL/GenBank/DDBJ databases">
        <authorList>
            <person name="Katneni V.K."/>
            <person name="Shekhar M.S."/>
            <person name="Otta S.K."/>
            <person name="Karthic K."/>
            <person name="Jangam A.K."/>
            <person name="Gopikrishna G."/>
            <person name="Vijayan K.K."/>
        </authorList>
    </citation>
    <scope>NUCLEOTIDE SEQUENCE [LARGE SCALE GENOMIC DNA]</scope>
    <source>
        <strain evidence="1">IN_AP4RU</strain>
    </source>
</reference>
<name>A0A2I6SBV0_9VIRU</name>